<feature type="disulfide bond" evidence="9">
    <location>
        <begin position="669"/>
        <end position="679"/>
    </location>
</feature>
<dbReference type="Pfam" id="PF00057">
    <property type="entry name" value="Ldl_recept_a"/>
    <property type="match status" value="14"/>
</dbReference>
<evidence type="ECO:0000256" key="8">
    <source>
        <dbReference type="PROSITE-ProRule" id="PRU00124"/>
    </source>
</evidence>
<evidence type="ECO:0000256" key="9">
    <source>
        <dbReference type="PROSITE-ProRule" id="PRU00196"/>
    </source>
</evidence>
<dbReference type="InterPro" id="IPR001190">
    <property type="entry name" value="SRCR"/>
</dbReference>
<feature type="disulfide bond" evidence="8">
    <location>
        <begin position="1157"/>
        <end position="1169"/>
    </location>
</feature>
<feature type="disulfide bond" evidence="9">
    <location>
        <begin position="1857"/>
        <end position="1867"/>
    </location>
</feature>
<dbReference type="FunFam" id="3.10.250.10:FF:000011">
    <property type="entry name" value="Scavenger receptor class A member 5"/>
    <property type="match status" value="10"/>
</dbReference>
<feature type="disulfide bond" evidence="9">
    <location>
        <begin position="842"/>
        <end position="906"/>
    </location>
</feature>
<feature type="disulfide bond" evidence="8">
    <location>
        <begin position="1003"/>
        <end position="1021"/>
    </location>
</feature>
<feature type="disulfide bond" evidence="8">
    <location>
        <begin position="508"/>
        <end position="526"/>
    </location>
</feature>
<feature type="disulfide bond" evidence="8">
    <location>
        <begin position="1430"/>
        <end position="1442"/>
    </location>
</feature>
<feature type="disulfide bond" evidence="8">
    <location>
        <begin position="947"/>
        <end position="965"/>
    </location>
</feature>
<feature type="disulfide bond" evidence="8">
    <location>
        <begin position="1910"/>
        <end position="1922"/>
    </location>
</feature>
<dbReference type="InterPro" id="IPR023415">
    <property type="entry name" value="LDLR_class-A_CS"/>
</dbReference>
<dbReference type="PROSITE" id="PS01209">
    <property type="entry name" value="LDLRA_1"/>
    <property type="match status" value="10"/>
</dbReference>
<dbReference type="FunFam" id="4.10.400.10:FF:000034">
    <property type="entry name" value="Low-density lipoprotein receptor-related protein 2"/>
    <property type="match status" value="3"/>
</dbReference>
<feature type="disulfide bond" evidence="9">
    <location>
        <begin position="1320"/>
        <end position="1330"/>
    </location>
</feature>
<evidence type="ECO:0000256" key="3">
    <source>
        <dbReference type="ARBA" id="ARBA00022737"/>
    </source>
</evidence>
<feature type="non-terminal residue" evidence="10">
    <location>
        <position position="1"/>
    </location>
</feature>
<feature type="disulfide bond" evidence="8">
    <location>
        <begin position="1609"/>
        <end position="1624"/>
    </location>
</feature>
<dbReference type="OrthoDB" id="5985796at2759"/>
<dbReference type="PANTHER" id="PTHR19331">
    <property type="entry name" value="SCAVENGER RECEPTOR DOMAIN-CONTAINING"/>
    <property type="match status" value="1"/>
</dbReference>
<evidence type="ECO:0000256" key="2">
    <source>
        <dbReference type="ARBA" id="ARBA00022729"/>
    </source>
</evidence>
<keyword evidence="4" id="KW-0378">Hydrolase</keyword>
<dbReference type="Proteomes" id="UP001152795">
    <property type="component" value="Unassembled WGS sequence"/>
</dbReference>
<accession>A0A6S7JH68</accession>
<feature type="disulfide bond" evidence="8">
    <location>
        <begin position="1374"/>
        <end position="1386"/>
    </location>
</feature>
<feature type="disulfide bond" evidence="8">
    <location>
        <begin position="730"/>
        <end position="748"/>
    </location>
</feature>
<dbReference type="SUPFAM" id="SSF57424">
    <property type="entry name" value="LDL receptor-like module"/>
    <property type="match status" value="14"/>
</dbReference>
<dbReference type="PROSITE" id="PS50287">
    <property type="entry name" value="SRCR_2"/>
    <property type="match status" value="10"/>
</dbReference>
<dbReference type="SUPFAM" id="SSF56487">
    <property type="entry name" value="SRCR-like"/>
    <property type="match status" value="10"/>
</dbReference>
<dbReference type="InterPro" id="IPR036772">
    <property type="entry name" value="SRCR-like_dom_sf"/>
</dbReference>
<dbReference type="EMBL" id="CACRXK020008981">
    <property type="protein sequence ID" value="CAB4016121.1"/>
    <property type="molecule type" value="Genomic_DNA"/>
</dbReference>
<dbReference type="InterPro" id="IPR036055">
    <property type="entry name" value="LDL_receptor-like_sf"/>
</dbReference>
<feature type="disulfide bond" evidence="8">
    <location>
        <begin position="1381"/>
        <end position="1399"/>
    </location>
</feature>
<evidence type="ECO:0000256" key="7">
    <source>
        <dbReference type="ARBA" id="ARBA00023180"/>
    </source>
</evidence>
<evidence type="ECO:0000313" key="10">
    <source>
        <dbReference type="EMBL" id="CAB4016121.1"/>
    </source>
</evidence>
<feature type="disulfide bond" evidence="9">
    <location>
        <begin position="1537"/>
        <end position="1547"/>
    </location>
</feature>
<evidence type="ECO:0000256" key="6">
    <source>
        <dbReference type="ARBA" id="ARBA00023157"/>
    </source>
</evidence>
<evidence type="ECO:0000256" key="4">
    <source>
        <dbReference type="ARBA" id="ARBA00022801"/>
    </source>
</evidence>
<feature type="disulfide bond" evidence="8">
    <location>
        <begin position="1769"/>
        <end position="1784"/>
    </location>
</feature>
<feature type="disulfide bond" evidence="8">
    <location>
        <begin position="723"/>
        <end position="735"/>
    </location>
</feature>
<feature type="disulfide bond" evidence="9">
    <location>
        <begin position="1103"/>
        <end position="1113"/>
    </location>
</feature>
<dbReference type="InterPro" id="IPR002172">
    <property type="entry name" value="LDrepeatLR_classA_rpt"/>
</dbReference>
<dbReference type="PANTHER" id="PTHR19331:SF471">
    <property type="entry name" value="SRCR DOMAIN-CONTAINING PROTEIN"/>
    <property type="match status" value="1"/>
</dbReference>
<feature type="disulfide bond" evidence="9">
    <location>
        <begin position="162"/>
        <end position="226"/>
    </location>
</feature>
<dbReference type="PRINTS" id="PR00258">
    <property type="entry name" value="SPERACTRCPTR"/>
</dbReference>
<feature type="disulfide bond" evidence="8">
    <location>
        <begin position="581"/>
        <end position="596"/>
    </location>
</feature>
<dbReference type="PROSITE" id="PS00420">
    <property type="entry name" value="SRCR_1"/>
    <property type="match status" value="10"/>
</dbReference>
<keyword evidence="7" id="KW-0325">Glycoprotein</keyword>
<sequence length="2053" mass="227559">FKNDENPVCSKVCSISTHFQILQIVYRKVKDMCQSSMNLIEKIALKICRYFALIRSSKFPNLFYEQIRKIITRIHFAVPTDESRHLSETQRKMLISIAFCVLMWGASQVQALGSIQPSPSFTAAQTAKQSVDVSSGVVRLVGGSRNAGRVEVYYLGQWGTVCDDSWDINDARVVCRQLGFQHAQNAYQGRHFPDGTGRIWLDNVQCGGHESSLFSCRHSGWGNHNCGHGEDAGVRCGSTGAHSSVIRPSGTVNVQASQTVCPYWQFRCNNDDECINRYELCDGYWDCSDGSDEWTLNCRSSINPFPTSSVQACFIHNFYSKQGVDVSSGGIKHETKLFFNVKITKNIMSPSHYFIGHSMEIKISLEIGRFSTRIIVRLVGGSYDAGRVEVYYNGTWGTVCNDSWDINDARVVCRQLGFQHAQNAYQGRHFPDGTGRIWLDNVQCGGYELSLFSCRHSGWGNHNCGHSEDAGVRCGSTGEERHSSAIRPSGTVNVQATQISCPSWQFRCNNGQCISFSNQCDGYWECSDGSDEWYCGSQTSAVIQPSATEQSPIVTASIQYCDSHRHFRCRNGECIDRSFVCDSRHHCYDGSDEDNCTSRDVRLVGGSHNKGRVEIYHQGRWGTVCDDDWDIRDARVVCRQLGFQDAEAAYQGRDVPDGTGQIWLDDVYCRGYESALFSCRHPGWGTHNCGHSEDAGVRCSGTGGRNMTTPQPTSQPTNASRYCESWEFRCRNGQCVHRSRLCDGGRDCNDGSDEERVVCGWNTTTPSPTWQPTNASRQCAPSQFRCTNGQCIDLSWACDGAYNCADRSDESLCNSAEVRLVGGSHNEGRVEVYYKGQWGTVCDDNWDINDARVVCRQLGFQDAEAAYQGRNVPDGTGRIWLDDVYCRGYESALFSCIHSGWGTHNCGHSEDAGVRCNGTGGRNMTTPRPTSQPTNASRHCASWEIRCRNGQCIDRSRFCDGNYDCGDGSDEDWVVCGRNTTTPSPTSQPTNASRHCESSQFRCTNGQCIDRSWACDGVYNCADRSDESLCNSAEVRLVGGSHNEGRVEVYYKGQWGTVCDDNWDINDARVVCRQLGFQDAEAAYQGRNVPDGTGRIWLDDVYCKGHESALFSCRHSNWGTHNCGHNEDAGVRCNATGGRNITTPRPTSQPTTASRHCQSWQLSCRNGQCIHRSWACDGVYNCADRSDEDWVVCGWNTTTPSPTWQPTNASRQCAPSQFRCTNGQCIDRSWACDGVYNCADRSDESLCNSAEVRLVGGSHNEGRVEVYYKGQWGTVCDDNWDINDARVVCRQLGFQDAEAAYQGRNVPDGTGQIWLDDVYCRGYESALFSCRHSGWGTHNCGHNEDAGVRCNATGGRNTTTPRPTQQPTTASRYCAFWEFRCRNGQCIDRSRLCDGGRDCNDGSDEDWVVCGRNMTTPRPTSQPTNASRQCASWQFRCANGQCIDRSRFCDGGYDCGDGSDESYCNSTDVRLVGGSHNAGRVEVYYNGTWGTVCDDNWDINDARVVCRQLGFQDALAAYQGRHFPDGTGRIWLDNVECGGYESALFSCRHSGWGTHNCGHSEDAGVRCGNTGGNITTPRPTWQPTTPSRNCEPSEFRCRNGQCIDRSRFCDGSYDCGDGSDESYCNSTDVRLVGGSRNAGRVEVYYNGTWGTVCDDSWDINDARVVCRQLGFQDGLAAYQGRHFPDGTGRIWLDNVQCGGHESALFSCRHSGWGNHNCRHSEDAGVRCGNTVGNTTTPRPTWQPTTPSRNCEPSEFRCRNGQCIDRSRFCDGSYDCGDGSDESYCTSTDVRLVNGSRNAGRVEVYYNGTWGTVCDDSWDINDARVVCKQLGFQDGLAAYQGRHFPDGSGRIWLDNVQCGGHESALFSCRHSGWGNHNCRHSEDAGVLCGNTGGNITTPQPTWQPTTPSRNCEPSEFRCRNGQCIDRSRFCDGSYDCGDGSDESYCTSTDVRLVNGSLNAGRVEVYYNGTWGTVCDDSWDISDARVVCRQLGFQDASAAYQGRQFPDGNGRIWLDDVQCGGHESSLFSCGHSGWGNHNCRHSEDAGVRCGNTSNP</sequence>
<dbReference type="SMART" id="SM00192">
    <property type="entry name" value="LDLa"/>
    <property type="match status" value="14"/>
</dbReference>
<feature type="disulfide bond" evidence="8">
    <location>
        <begin position="1213"/>
        <end position="1225"/>
    </location>
</feature>
<feature type="disulfide bond" evidence="9">
    <location>
        <begin position="444"/>
        <end position="454"/>
    </location>
</feature>
<keyword evidence="3" id="KW-0677">Repeat</keyword>
<feature type="disulfide bond" evidence="9">
    <location>
        <begin position="1276"/>
        <end position="1340"/>
    </location>
</feature>
<feature type="disulfide bond" evidence="9">
    <location>
        <begin position="625"/>
        <end position="689"/>
    </location>
</feature>
<keyword evidence="5" id="KW-0720">Serine protease</keyword>
<feature type="disulfide bond" evidence="9">
    <location>
        <begin position="1493"/>
        <end position="1557"/>
    </location>
</feature>
<feature type="disulfide bond" evidence="8">
    <location>
        <begin position="996"/>
        <end position="1008"/>
    </location>
</feature>
<feature type="disulfide bond" evidence="8">
    <location>
        <begin position="1164"/>
        <end position="1182"/>
    </location>
</feature>
<gene>
    <name evidence="10" type="ORF">PACLA_8A025283</name>
</gene>
<feature type="disulfide bond" evidence="8">
    <location>
        <begin position="1590"/>
        <end position="1602"/>
    </location>
</feature>
<evidence type="ECO:0000256" key="1">
    <source>
        <dbReference type="ARBA" id="ARBA00022670"/>
    </source>
</evidence>
<feature type="disulfide bond" evidence="9">
    <location>
        <begin position="1653"/>
        <end position="1717"/>
    </location>
</feature>
<protein>
    <submittedName>
        <fullName evidence="10">Deleted in malignant brain tumors 1 -like</fullName>
    </submittedName>
</protein>
<dbReference type="GO" id="GO:0006508">
    <property type="term" value="P:proteolysis"/>
    <property type="evidence" value="ECO:0007669"/>
    <property type="project" value="UniProtKB-KW"/>
</dbReference>
<proteinExistence type="predicted"/>
<feature type="disulfide bond" evidence="8">
    <location>
        <begin position="1015"/>
        <end position="1030"/>
    </location>
</feature>
<dbReference type="PROSITE" id="PS50068">
    <property type="entry name" value="LDLRA_2"/>
    <property type="match status" value="14"/>
</dbReference>
<feature type="disulfide bond" evidence="9">
    <location>
        <begin position="2017"/>
        <end position="2027"/>
    </location>
</feature>
<dbReference type="Gene3D" id="4.10.400.10">
    <property type="entry name" value="Low-density Lipoprotein Receptor"/>
    <property type="match status" value="13"/>
</dbReference>
<feature type="disulfide bond" evidence="9">
    <location>
        <begin position="1506"/>
        <end position="1567"/>
    </location>
</feature>
<feature type="disulfide bond" evidence="9">
    <location>
        <begin position="400"/>
        <end position="464"/>
    </location>
</feature>
<feature type="disulfide bond" evidence="9">
    <location>
        <begin position="855"/>
        <end position="916"/>
    </location>
</feature>
<feature type="disulfide bond" evidence="8">
    <location>
        <begin position="798"/>
        <end position="813"/>
    </location>
</feature>
<feature type="disulfide bond" evidence="9">
    <location>
        <begin position="413"/>
        <end position="474"/>
    </location>
</feature>
<organism evidence="10 11">
    <name type="scientific">Paramuricea clavata</name>
    <name type="common">Red gorgonian</name>
    <name type="synonym">Violescent sea-whip</name>
    <dbReference type="NCBI Taxonomy" id="317549"/>
    <lineage>
        <taxon>Eukaryota</taxon>
        <taxon>Metazoa</taxon>
        <taxon>Cnidaria</taxon>
        <taxon>Anthozoa</taxon>
        <taxon>Octocorallia</taxon>
        <taxon>Malacalcyonacea</taxon>
        <taxon>Plexauridae</taxon>
        <taxon>Paramuricea</taxon>
    </lineage>
</organism>
<feature type="disulfide bond" evidence="9">
    <location>
        <begin position="1986"/>
        <end position="2047"/>
    </location>
</feature>
<feature type="disulfide bond" evidence="8">
    <location>
        <begin position="786"/>
        <end position="804"/>
    </location>
</feature>
<keyword evidence="2" id="KW-0732">Signal</keyword>
<feature type="disulfide bond" evidence="8">
    <location>
        <begin position="1449"/>
        <end position="1464"/>
    </location>
</feature>
<dbReference type="SMART" id="SM00202">
    <property type="entry name" value="SR"/>
    <property type="match status" value="10"/>
</dbReference>
<feature type="disulfide bond" evidence="8">
    <location>
        <begin position="569"/>
        <end position="587"/>
    </location>
</feature>
<feature type="disulfide bond" evidence="8">
    <location>
        <begin position="1220"/>
        <end position="1238"/>
    </location>
</feature>
<feature type="disulfide bond" evidence="8">
    <location>
        <begin position="1750"/>
        <end position="1762"/>
    </location>
</feature>
<keyword evidence="6 9" id="KW-1015">Disulfide bond</keyword>
<feature type="disulfide bond" evidence="8">
    <location>
        <begin position="1929"/>
        <end position="1944"/>
    </location>
</feature>
<feature type="disulfide bond" evidence="8">
    <location>
        <begin position="1757"/>
        <end position="1775"/>
    </location>
</feature>
<feature type="disulfide bond" evidence="9">
    <location>
        <begin position="1059"/>
        <end position="1123"/>
    </location>
</feature>
<keyword evidence="11" id="KW-1185">Reference proteome</keyword>
<feature type="disulfide bond" evidence="9">
    <location>
        <begin position="1826"/>
        <end position="1887"/>
    </location>
</feature>
<feature type="disulfide bond" evidence="8">
    <location>
        <begin position="1232"/>
        <end position="1247"/>
    </location>
</feature>
<dbReference type="Gene3D" id="3.10.250.10">
    <property type="entry name" value="SRCR-like domain"/>
    <property type="match status" value="10"/>
</dbReference>
<comment type="caution">
    <text evidence="10">The sequence shown here is derived from an EMBL/GenBank/DDBJ whole genome shotgun (WGS) entry which is preliminary data.</text>
</comment>
<feature type="disulfide bond" evidence="9">
    <location>
        <begin position="638"/>
        <end position="699"/>
    </location>
</feature>
<feature type="disulfide bond" evidence="8">
    <location>
        <begin position="1437"/>
        <end position="1455"/>
    </location>
</feature>
<feature type="disulfide bond" evidence="8">
    <location>
        <begin position="520"/>
        <end position="535"/>
    </location>
</feature>
<feature type="disulfide bond" evidence="8">
    <location>
        <begin position="501"/>
        <end position="513"/>
    </location>
</feature>
<feature type="disulfide bond" evidence="9">
    <location>
        <begin position="1072"/>
        <end position="1133"/>
    </location>
</feature>
<dbReference type="Pfam" id="PF00530">
    <property type="entry name" value="SRCR"/>
    <property type="match status" value="10"/>
</dbReference>
<feature type="disulfide bond" evidence="8">
    <location>
        <begin position="940"/>
        <end position="952"/>
    </location>
</feature>
<evidence type="ECO:0000313" key="11">
    <source>
        <dbReference type="Proteomes" id="UP001152795"/>
    </source>
</evidence>
<name>A0A6S7JH68_PARCT</name>
<feature type="disulfide bond" evidence="9">
    <location>
        <begin position="1289"/>
        <end position="1350"/>
    </location>
</feature>
<dbReference type="GO" id="GO:0016020">
    <property type="term" value="C:membrane"/>
    <property type="evidence" value="ECO:0007669"/>
    <property type="project" value="InterPro"/>
</dbReference>
<feature type="disulfide bond" evidence="9">
    <location>
        <begin position="1973"/>
        <end position="2037"/>
    </location>
</feature>
<feature type="disulfide bond" evidence="9">
    <location>
        <begin position="1697"/>
        <end position="1707"/>
    </location>
</feature>
<evidence type="ECO:0000256" key="5">
    <source>
        <dbReference type="ARBA" id="ARBA00022825"/>
    </source>
</evidence>
<feature type="disulfide bond" evidence="9">
    <location>
        <begin position="175"/>
        <end position="236"/>
    </location>
</feature>
<feature type="disulfide bond" evidence="9">
    <location>
        <begin position="206"/>
        <end position="216"/>
    </location>
</feature>
<keyword evidence="1" id="KW-0645">Protease</keyword>
<feature type="disulfide bond" evidence="8">
    <location>
        <begin position="1917"/>
        <end position="1935"/>
    </location>
</feature>
<feature type="disulfide bond" evidence="9">
    <location>
        <begin position="886"/>
        <end position="896"/>
    </location>
</feature>
<dbReference type="GO" id="GO:0008236">
    <property type="term" value="F:serine-type peptidase activity"/>
    <property type="evidence" value="ECO:0007669"/>
    <property type="project" value="UniProtKB-KW"/>
</dbReference>
<feature type="disulfide bond" evidence="8">
    <location>
        <begin position="779"/>
        <end position="791"/>
    </location>
</feature>
<dbReference type="Gene3D" id="2.40.128.620">
    <property type="match status" value="1"/>
</dbReference>
<feature type="disulfide bond" evidence="9">
    <location>
        <begin position="1666"/>
        <end position="1727"/>
    </location>
</feature>
<dbReference type="CDD" id="cd00112">
    <property type="entry name" value="LDLa"/>
    <property type="match status" value="14"/>
</dbReference>
<feature type="disulfide bond" evidence="9">
    <location>
        <begin position="1813"/>
        <end position="1877"/>
    </location>
</feature>
<feature type="disulfide bond" evidence="8">
    <location>
        <begin position="1597"/>
        <end position="1615"/>
    </location>
</feature>
<reference evidence="10" key="1">
    <citation type="submission" date="2020-04" db="EMBL/GenBank/DDBJ databases">
        <authorList>
            <person name="Alioto T."/>
            <person name="Alioto T."/>
            <person name="Gomez Garrido J."/>
        </authorList>
    </citation>
    <scope>NUCLEOTIDE SEQUENCE</scope>
    <source>
        <strain evidence="10">A484AB</strain>
    </source>
</reference>
<dbReference type="PRINTS" id="PR00261">
    <property type="entry name" value="LDLRECEPTOR"/>
</dbReference>
<comment type="caution">
    <text evidence="8">Lacks conserved residue(s) required for the propagation of feature annotation.</text>
</comment>